<evidence type="ECO:0000313" key="1">
    <source>
        <dbReference type="EMBL" id="CAB4170062.1"/>
    </source>
</evidence>
<reference evidence="2" key="1">
    <citation type="submission" date="2020-05" db="EMBL/GenBank/DDBJ databases">
        <authorList>
            <person name="Chiriac C."/>
            <person name="Salcher M."/>
            <person name="Ghai R."/>
            <person name="Kavagutti S V."/>
        </authorList>
    </citation>
    <scope>NUCLEOTIDE SEQUENCE</scope>
</reference>
<sequence>MKPLPTFRDPMLKRIHSTIRAMRQAQRQSIAQTFRTIEEAEQALDAIACDGLYQGQRITRHGPVFCFT</sequence>
<evidence type="ECO:0000313" key="2">
    <source>
        <dbReference type="EMBL" id="CAB4182593.1"/>
    </source>
</evidence>
<evidence type="ECO:0000313" key="3">
    <source>
        <dbReference type="EMBL" id="CAB5228245.1"/>
    </source>
</evidence>
<dbReference type="EMBL" id="LR798386">
    <property type="protein sequence ID" value="CAB5228245.1"/>
    <property type="molecule type" value="Genomic_DNA"/>
</dbReference>
<dbReference type="EMBL" id="LR796849">
    <property type="protein sequence ID" value="CAB4170062.1"/>
    <property type="molecule type" value="Genomic_DNA"/>
</dbReference>
<name>A0A6J5QEA5_9CAUD</name>
<gene>
    <name evidence="2" type="ORF">UFOVP1087_13</name>
    <name evidence="3" type="ORF">UFOVP1534_33</name>
    <name evidence="1" type="ORF">UFOVP910_28</name>
</gene>
<accession>A0A6J5QEA5</accession>
<proteinExistence type="predicted"/>
<dbReference type="EMBL" id="LR797040">
    <property type="protein sequence ID" value="CAB4182593.1"/>
    <property type="molecule type" value="Genomic_DNA"/>
</dbReference>
<organism evidence="2">
    <name type="scientific">uncultured Caudovirales phage</name>
    <dbReference type="NCBI Taxonomy" id="2100421"/>
    <lineage>
        <taxon>Viruses</taxon>
        <taxon>Duplodnaviria</taxon>
        <taxon>Heunggongvirae</taxon>
        <taxon>Uroviricota</taxon>
        <taxon>Caudoviricetes</taxon>
        <taxon>Peduoviridae</taxon>
        <taxon>Maltschvirus</taxon>
        <taxon>Maltschvirus maltsch</taxon>
    </lineage>
</organism>
<protein>
    <submittedName>
        <fullName evidence="2">Uncharacterized protein</fullName>
    </submittedName>
</protein>